<dbReference type="Proteomes" id="UP000026915">
    <property type="component" value="Chromosome 5"/>
</dbReference>
<gene>
    <name evidence="2" type="ORF">TCM_026165</name>
</gene>
<dbReference type="HOGENOM" id="CLU_1974561_0_0_1"/>
<evidence type="ECO:0000256" key="1">
    <source>
        <dbReference type="SAM" id="Phobius"/>
    </source>
</evidence>
<feature type="transmembrane region" description="Helical" evidence="1">
    <location>
        <begin position="64"/>
        <end position="88"/>
    </location>
</feature>
<evidence type="ECO:0000313" key="3">
    <source>
        <dbReference type="Proteomes" id="UP000026915"/>
    </source>
</evidence>
<name>A0A061F0J7_THECC</name>
<feature type="transmembrane region" description="Helical" evidence="1">
    <location>
        <begin position="20"/>
        <end position="44"/>
    </location>
</feature>
<dbReference type="Gramene" id="EOY10870">
    <property type="protein sequence ID" value="EOY10870"/>
    <property type="gene ID" value="TCM_026165"/>
</dbReference>
<keyword evidence="3" id="KW-1185">Reference proteome</keyword>
<protein>
    <submittedName>
        <fullName evidence="2">Uncharacterized protein</fullName>
    </submittedName>
</protein>
<dbReference type="InParanoid" id="A0A061F0J7"/>
<accession>A0A061F0J7</accession>
<keyword evidence="1" id="KW-0812">Transmembrane</keyword>
<reference evidence="2 3" key="1">
    <citation type="journal article" date="2013" name="Genome Biol.">
        <title>The genome sequence of the most widely cultivated cacao type and its use to identify candidate genes regulating pod color.</title>
        <authorList>
            <person name="Motamayor J.C."/>
            <person name="Mockaitis K."/>
            <person name="Schmutz J."/>
            <person name="Haiminen N."/>
            <person name="Iii D.L."/>
            <person name="Cornejo O."/>
            <person name="Findley S.D."/>
            <person name="Zheng P."/>
            <person name="Utro F."/>
            <person name="Royaert S."/>
            <person name="Saski C."/>
            <person name="Jenkins J."/>
            <person name="Podicheti R."/>
            <person name="Zhao M."/>
            <person name="Scheffler B.E."/>
            <person name="Stack J.C."/>
            <person name="Feltus F.A."/>
            <person name="Mustiga G.M."/>
            <person name="Amores F."/>
            <person name="Phillips W."/>
            <person name="Marelli J.P."/>
            <person name="May G.D."/>
            <person name="Shapiro H."/>
            <person name="Ma J."/>
            <person name="Bustamante C.D."/>
            <person name="Schnell R.J."/>
            <person name="Main D."/>
            <person name="Gilbert D."/>
            <person name="Parida L."/>
            <person name="Kuhn D.N."/>
        </authorList>
    </citation>
    <scope>NUCLEOTIDE SEQUENCE [LARGE SCALE GENOMIC DNA]</scope>
    <source>
        <strain evidence="3">cv. Matina 1-6</strain>
    </source>
</reference>
<keyword evidence="1" id="KW-0472">Membrane</keyword>
<proteinExistence type="predicted"/>
<sequence length="127" mass="14272">MANHWLSSSTGRQQNIMNLIVVRLTSVYQACPMVVFILECLLAGSFSMNPVFLRYPKNCSILFIQHTIFTCNTTMATMISLAVNLNVYRIYKHVTPVMSVNSTYIFAVLGCYPHSNINAISIVSPIF</sequence>
<keyword evidence="1" id="KW-1133">Transmembrane helix</keyword>
<dbReference type="EMBL" id="CM001883">
    <property type="protein sequence ID" value="EOY10870.1"/>
    <property type="molecule type" value="Genomic_DNA"/>
</dbReference>
<organism evidence="2 3">
    <name type="scientific">Theobroma cacao</name>
    <name type="common">Cacao</name>
    <name type="synonym">Cocoa</name>
    <dbReference type="NCBI Taxonomy" id="3641"/>
    <lineage>
        <taxon>Eukaryota</taxon>
        <taxon>Viridiplantae</taxon>
        <taxon>Streptophyta</taxon>
        <taxon>Embryophyta</taxon>
        <taxon>Tracheophyta</taxon>
        <taxon>Spermatophyta</taxon>
        <taxon>Magnoliopsida</taxon>
        <taxon>eudicotyledons</taxon>
        <taxon>Gunneridae</taxon>
        <taxon>Pentapetalae</taxon>
        <taxon>rosids</taxon>
        <taxon>malvids</taxon>
        <taxon>Malvales</taxon>
        <taxon>Malvaceae</taxon>
        <taxon>Byttnerioideae</taxon>
        <taxon>Theobroma</taxon>
    </lineage>
</organism>
<evidence type="ECO:0000313" key="2">
    <source>
        <dbReference type="EMBL" id="EOY10870.1"/>
    </source>
</evidence>
<dbReference type="AlphaFoldDB" id="A0A061F0J7"/>